<protein>
    <submittedName>
        <fullName evidence="4">LOW QUALITY PROTEIN: uncharacterized protein LOC109462099</fullName>
    </submittedName>
</protein>
<evidence type="ECO:0000256" key="2">
    <source>
        <dbReference type="SAM" id="MobiDB-lite"/>
    </source>
</evidence>
<feature type="compositionally biased region" description="Polar residues" evidence="2">
    <location>
        <begin position="7"/>
        <end position="33"/>
    </location>
</feature>
<dbReference type="Proteomes" id="UP000515135">
    <property type="component" value="Unplaced"/>
</dbReference>
<keyword evidence="3" id="KW-1185">Reference proteome</keyword>
<keyword evidence="1" id="KW-0175">Coiled coil</keyword>
<dbReference type="OrthoDB" id="10036571at2759"/>
<name>A0A6P4XU40_BRABE</name>
<accession>A0A6P4XU40</accession>
<sequence length="496" mass="57549">MSAVMSALSSRRGSRVSTPAGSVTGSVAGISSDTESRQAEQIHHLMVAARKWRQKYETAGLELKAAAKKRREMEEDFLRKQLKMQEEHTQHEKASLKAQAEKYEEKITKLKELINGLKNSLWPTKKLAELNFQVDYERAMRRKETDNFTKDKQKLEEELKDESQQNRSLLEKRKSRIRRLWRVSARAAAMKEQLSKTAEDEDSQNKSRRRFLEKQTKTYELRWKEEKERARRLHDTFMAEVEEKVLQDAKLETLRQSLESELKDVQRQIQMDNAKLKAEFAWQEMDLVNLYEKGHQENTNLVSEVEGKVGDLKREFCMVFEQIRNLQQTVQYMDEKLYPVHLLVQRLDKEKVAATRGEISDTNIAQTTRQICVNVAKQRKEMAETLEDVEDCLTTGSSPRSQQMLWDNLTHLQVLVDLNSRELGELRKILKCRKARGLYDRSKGTSSTQTGLQEHPLSSKVANRSIRGKSTSTFPRVAARLSSDSKGAIQTIWMDL</sequence>
<feature type="coiled-coil region" evidence="1">
    <location>
        <begin position="145"/>
        <end position="172"/>
    </location>
</feature>
<proteinExistence type="predicted"/>
<organism evidence="3 4">
    <name type="scientific">Branchiostoma belcheri</name>
    <name type="common">Amphioxus</name>
    <dbReference type="NCBI Taxonomy" id="7741"/>
    <lineage>
        <taxon>Eukaryota</taxon>
        <taxon>Metazoa</taxon>
        <taxon>Chordata</taxon>
        <taxon>Cephalochordata</taxon>
        <taxon>Leptocardii</taxon>
        <taxon>Amphioxiformes</taxon>
        <taxon>Branchiostomatidae</taxon>
        <taxon>Branchiostoma</taxon>
    </lineage>
</organism>
<dbReference type="KEGG" id="bbel:109462099"/>
<gene>
    <name evidence="4" type="primary">LOC109462099</name>
</gene>
<dbReference type="GeneID" id="109462099"/>
<feature type="region of interest" description="Disordered" evidence="2">
    <location>
        <begin position="192"/>
        <end position="211"/>
    </location>
</feature>
<evidence type="ECO:0000313" key="4">
    <source>
        <dbReference type="RefSeq" id="XP_019614154.1"/>
    </source>
</evidence>
<evidence type="ECO:0000313" key="3">
    <source>
        <dbReference type="Proteomes" id="UP000515135"/>
    </source>
</evidence>
<feature type="coiled-coil region" evidence="1">
    <location>
        <begin position="248"/>
        <end position="275"/>
    </location>
</feature>
<evidence type="ECO:0000256" key="1">
    <source>
        <dbReference type="SAM" id="Coils"/>
    </source>
</evidence>
<dbReference type="RefSeq" id="XP_019614154.1">
    <property type="nucleotide sequence ID" value="XM_019758595.1"/>
</dbReference>
<reference evidence="4" key="1">
    <citation type="submission" date="2025-08" db="UniProtKB">
        <authorList>
            <consortium name="RefSeq"/>
        </authorList>
    </citation>
    <scope>IDENTIFICATION</scope>
    <source>
        <tissue evidence="4">Gonad</tissue>
    </source>
</reference>
<feature type="coiled-coil region" evidence="1">
    <location>
        <begin position="56"/>
        <end position="120"/>
    </location>
</feature>
<dbReference type="AlphaFoldDB" id="A0A6P4XU40"/>
<feature type="region of interest" description="Disordered" evidence="2">
    <location>
        <begin position="441"/>
        <end position="469"/>
    </location>
</feature>
<feature type="region of interest" description="Disordered" evidence="2">
    <location>
        <begin position="1"/>
        <end position="36"/>
    </location>
</feature>